<accession>A0A8S8XGT3</accession>
<dbReference type="Proteomes" id="UP000681075">
    <property type="component" value="Unassembled WGS sequence"/>
</dbReference>
<comment type="caution">
    <text evidence="1">The sequence shown here is derived from an EMBL/GenBank/DDBJ whole genome shotgun (WGS) entry which is preliminary data.</text>
</comment>
<dbReference type="AlphaFoldDB" id="A0A8S8XGT3"/>
<sequence>MTTTEECLPATKFVVFTMRTVDYEAVALDAACMETEFGIPEHETIRGFLRLGLGLVLDGKASLHASVAAPLDDCIAISCALASDDYRTMELLLEVRGGTMQDLAYELTAIGHLAGDS</sequence>
<gene>
    <name evidence="1" type="ORF">TMPK1_29240</name>
</gene>
<reference evidence="1" key="1">
    <citation type="submission" date="2021-02" db="EMBL/GenBank/DDBJ databases">
        <title>Genome sequence of Rhodospirillales sp. strain TMPK1 isolated from soil.</title>
        <authorList>
            <person name="Nakai R."/>
            <person name="Kusada H."/>
            <person name="Tamaki H."/>
        </authorList>
    </citation>
    <scope>NUCLEOTIDE SEQUENCE</scope>
    <source>
        <strain evidence="1">TMPK1</strain>
    </source>
</reference>
<dbReference type="RefSeq" id="WP_420243855.1">
    <property type="nucleotide sequence ID" value="NZ_BOPV01000001.1"/>
</dbReference>
<proteinExistence type="predicted"/>
<protein>
    <submittedName>
        <fullName evidence="1">Uncharacterized protein</fullName>
    </submittedName>
</protein>
<organism evidence="1 2">
    <name type="scientific">Roseiterribacter gracilis</name>
    <dbReference type="NCBI Taxonomy" id="2812848"/>
    <lineage>
        <taxon>Bacteria</taxon>
        <taxon>Pseudomonadati</taxon>
        <taxon>Pseudomonadota</taxon>
        <taxon>Alphaproteobacteria</taxon>
        <taxon>Rhodospirillales</taxon>
        <taxon>Roseiterribacteraceae</taxon>
        <taxon>Roseiterribacter</taxon>
    </lineage>
</organism>
<keyword evidence="2" id="KW-1185">Reference proteome</keyword>
<evidence type="ECO:0000313" key="2">
    <source>
        <dbReference type="Proteomes" id="UP000681075"/>
    </source>
</evidence>
<name>A0A8S8XGT3_9PROT</name>
<evidence type="ECO:0000313" key="1">
    <source>
        <dbReference type="EMBL" id="GIL40687.1"/>
    </source>
</evidence>
<dbReference type="EMBL" id="BOPV01000001">
    <property type="protein sequence ID" value="GIL40687.1"/>
    <property type="molecule type" value="Genomic_DNA"/>
</dbReference>